<protein>
    <submittedName>
        <fullName evidence="8">CbiM</fullName>
    </submittedName>
</protein>
<dbReference type="STRING" id="204536.SULAZ_0742"/>
<gene>
    <name evidence="8" type="ordered locus">SULAZ_0742</name>
</gene>
<feature type="transmembrane region" description="Helical" evidence="7">
    <location>
        <begin position="103"/>
        <end position="125"/>
    </location>
</feature>
<feature type="transmembrane region" description="Helical" evidence="7">
    <location>
        <begin position="7"/>
        <end position="28"/>
    </location>
</feature>
<dbReference type="Gene3D" id="1.10.1760.20">
    <property type="match status" value="1"/>
</dbReference>
<name>C1DUE0_SULAA</name>
<evidence type="ECO:0000256" key="5">
    <source>
        <dbReference type="ARBA" id="ARBA00022989"/>
    </source>
</evidence>
<feature type="transmembrane region" description="Helical" evidence="7">
    <location>
        <begin position="40"/>
        <end position="61"/>
    </location>
</feature>
<dbReference type="EMBL" id="CP001229">
    <property type="protein sequence ID" value="ACN98268.1"/>
    <property type="molecule type" value="Genomic_DNA"/>
</dbReference>
<dbReference type="GO" id="GO:0000041">
    <property type="term" value="P:transition metal ion transport"/>
    <property type="evidence" value="ECO:0007669"/>
    <property type="project" value="InterPro"/>
</dbReference>
<dbReference type="GO" id="GO:0005886">
    <property type="term" value="C:plasma membrane"/>
    <property type="evidence" value="ECO:0007669"/>
    <property type="project" value="UniProtKB-SubCell"/>
</dbReference>
<feature type="transmembrane region" description="Helical" evidence="7">
    <location>
        <begin position="180"/>
        <end position="201"/>
    </location>
</feature>
<proteinExistence type="predicted"/>
<dbReference type="Pfam" id="PF01891">
    <property type="entry name" value="CbiM"/>
    <property type="match status" value="1"/>
</dbReference>
<dbReference type="PANTHER" id="PTHR34229">
    <property type="entry name" value="METAL TRANSPORT PROTEIN HI_1621-RELATED"/>
    <property type="match status" value="1"/>
</dbReference>
<dbReference type="AlphaFoldDB" id="C1DUE0"/>
<dbReference type="Proteomes" id="UP000001369">
    <property type="component" value="Chromosome"/>
</dbReference>
<keyword evidence="6 7" id="KW-0472">Membrane</keyword>
<evidence type="ECO:0000256" key="2">
    <source>
        <dbReference type="ARBA" id="ARBA00022448"/>
    </source>
</evidence>
<sequence>MHIPDGFIPPIIYIPAYVVDVGLLVHGFKKIKQNLNENTLPILSVLSALSFVLMSISFPVFGGTSVHITGVAILSITFGYWFSFFSTSLILFLQAVLFGEGGITSFPINSLAISFLGSLSAYLTFRILKNFLKEEVSCFLSGWVSINLSALVVALILGLVPVIAHDNSGNPLYFPFSWDITIPALMLPHFLAGIVEGLYTASVYKILKSKGFVDV</sequence>
<keyword evidence="4 7" id="KW-0812">Transmembrane</keyword>
<evidence type="ECO:0000256" key="4">
    <source>
        <dbReference type="ARBA" id="ARBA00022692"/>
    </source>
</evidence>
<dbReference type="InterPro" id="IPR002751">
    <property type="entry name" value="CbiM/NikMN"/>
</dbReference>
<feature type="transmembrane region" description="Helical" evidence="7">
    <location>
        <begin position="137"/>
        <end position="160"/>
    </location>
</feature>
<keyword evidence="2" id="KW-0813">Transport</keyword>
<keyword evidence="3" id="KW-1003">Cell membrane</keyword>
<keyword evidence="9" id="KW-1185">Reference proteome</keyword>
<keyword evidence="5 7" id="KW-1133">Transmembrane helix</keyword>
<evidence type="ECO:0000256" key="7">
    <source>
        <dbReference type="SAM" id="Phobius"/>
    </source>
</evidence>
<dbReference type="PANTHER" id="PTHR34229:SF1">
    <property type="entry name" value="METAL TRANSPORT PROTEIN HI_1621-RELATED"/>
    <property type="match status" value="1"/>
</dbReference>
<evidence type="ECO:0000256" key="3">
    <source>
        <dbReference type="ARBA" id="ARBA00022475"/>
    </source>
</evidence>
<dbReference type="HOGENOM" id="CLU_052508_2_1_0"/>
<dbReference type="RefSeq" id="WP_012673593.1">
    <property type="nucleotide sequence ID" value="NC_012438.1"/>
</dbReference>
<evidence type="ECO:0000256" key="1">
    <source>
        <dbReference type="ARBA" id="ARBA00004651"/>
    </source>
</evidence>
<feature type="transmembrane region" description="Helical" evidence="7">
    <location>
        <begin position="73"/>
        <end position="97"/>
    </location>
</feature>
<organism evidence="8 9">
    <name type="scientific">Sulfurihydrogenibium azorense (strain DSM 15241 / OCM 825 / Az-Fu1)</name>
    <dbReference type="NCBI Taxonomy" id="204536"/>
    <lineage>
        <taxon>Bacteria</taxon>
        <taxon>Pseudomonadati</taxon>
        <taxon>Aquificota</taxon>
        <taxon>Aquificia</taxon>
        <taxon>Aquificales</taxon>
        <taxon>Hydrogenothermaceae</taxon>
        <taxon>Sulfurihydrogenibium</taxon>
    </lineage>
</organism>
<evidence type="ECO:0000313" key="8">
    <source>
        <dbReference type="EMBL" id="ACN98268.1"/>
    </source>
</evidence>
<dbReference type="KEGG" id="saf:SULAZ_0742"/>
<evidence type="ECO:0000313" key="9">
    <source>
        <dbReference type="Proteomes" id="UP000001369"/>
    </source>
</evidence>
<comment type="subcellular location">
    <subcellularLocation>
        <location evidence="1">Cell membrane</location>
        <topology evidence="1">Multi-pass membrane protein</topology>
    </subcellularLocation>
</comment>
<evidence type="ECO:0000256" key="6">
    <source>
        <dbReference type="ARBA" id="ARBA00023136"/>
    </source>
</evidence>
<accession>C1DUE0</accession>
<dbReference type="OrthoDB" id="5395048at2"/>
<reference evidence="8 9" key="1">
    <citation type="journal article" date="2009" name="J. Bacteriol.">
        <title>Complete and draft genome sequences of six members of the Aquificales.</title>
        <authorList>
            <person name="Reysenbach A.L."/>
            <person name="Hamamura N."/>
            <person name="Podar M."/>
            <person name="Griffiths E."/>
            <person name="Ferreira S."/>
            <person name="Hochstein R."/>
            <person name="Heidelberg J."/>
            <person name="Johnson J."/>
            <person name="Mead D."/>
            <person name="Pohorille A."/>
            <person name="Sarmiento M."/>
            <person name="Schweighofer K."/>
            <person name="Seshadri R."/>
            <person name="Voytek M.A."/>
        </authorList>
    </citation>
    <scope>NUCLEOTIDE SEQUENCE [LARGE SCALE GENOMIC DNA]</scope>
    <source>
        <strain evidence="9">Az-Fu1 / DSM 15241 / OCM 825</strain>
    </source>
</reference>
<dbReference type="eggNOG" id="COG0310">
    <property type="taxonomic scope" value="Bacteria"/>
</dbReference>